<dbReference type="CDD" id="cd16321">
    <property type="entry name" value="MraZ_C"/>
    <property type="match status" value="1"/>
</dbReference>
<dbReference type="InterPro" id="IPR007159">
    <property type="entry name" value="SpoVT-AbrB_dom"/>
</dbReference>
<keyword evidence="2 7" id="KW-0963">Cytoplasm</keyword>
<protein>
    <recommendedName>
        <fullName evidence="1 7">Transcriptional regulator MraZ</fullName>
    </recommendedName>
</protein>
<sequence length="192" mass="22041">MRKQTSARVLHLRGGRKWEIGTPFTAAQVTVTGAVAECCTDALVPSVSGFKGQETYSVDAKGRVNIPAKMRRVLAPEAQDTFVLTRGTDRCIVAYPLNEWRRYEERFAQLNQYDEKQRFFLRMILSWCEEVELDPQQRIAIPRRLLEFAGIEGKVTIVGMMDHLELWNPDEFVRYLESFGDSYEQVASAVMK</sequence>
<dbReference type="InterPro" id="IPR038619">
    <property type="entry name" value="MraZ_sf"/>
</dbReference>
<evidence type="ECO:0000256" key="7">
    <source>
        <dbReference type="HAMAP-Rule" id="MF_01008"/>
    </source>
</evidence>
<evidence type="ECO:0000256" key="1">
    <source>
        <dbReference type="ARBA" id="ARBA00013860"/>
    </source>
</evidence>
<keyword evidence="4 7" id="KW-0805">Transcription regulation</keyword>
<accession>H5S8M4</accession>
<evidence type="ECO:0000313" key="9">
    <source>
        <dbReference type="EMBL" id="BAL52510.1"/>
    </source>
</evidence>
<dbReference type="GO" id="GO:0009295">
    <property type="term" value="C:nucleoid"/>
    <property type="evidence" value="ECO:0007669"/>
    <property type="project" value="UniProtKB-SubCell"/>
</dbReference>
<dbReference type="CDD" id="cd16320">
    <property type="entry name" value="MraZ_N"/>
    <property type="match status" value="1"/>
</dbReference>
<comment type="subunit">
    <text evidence="7">Forms oligomers.</text>
</comment>
<dbReference type="HAMAP" id="MF_01008">
    <property type="entry name" value="MraZ"/>
    <property type="match status" value="1"/>
</dbReference>
<dbReference type="InterPro" id="IPR037914">
    <property type="entry name" value="SpoVT-AbrB_sf"/>
</dbReference>
<gene>
    <name evidence="7" type="primary">mraZ</name>
    <name evidence="9" type="ORF">HGMM_F01E03C11</name>
</gene>
<proteinExistence type="inferred from homology"/>
<dbReference type="InterPro" id="IPR035642">
    <property type="entry name" value="MraZ_N"/>
</dbReference>
<keyword evidence="3" id="KW-0677">Repeat</keyword>
<reference evidence="9" key="2">
    <citation type="journal article" date="2012" name="PLoS ONE">
        <title>A Deeply Branching Thermophilic Bacterium with an Ancient Acetyl-CoA Pathway Dominates a Subsurface Ecosystem.</title>
        <authorList>
            <person name="Takami H."/>
            <person name="Noguchi H."/>
            <person name="Takaki Y."/>
            <person name="Uchiyama I."/>
            <person name="Toyoda A."/>
            <person name="Nishi S."/>
            <person name="Chee G.-J."/>
            <person name="Arai W."/>
            <person name="Nunoura T."/>
            <person name="Itoh T."/>
            <person name="Hattori M."/>
            <person name="Takai K."/>
        </authorList>
    </citation>
    <scope>NUCLEOTIDE SEQUENCE</scope>
</reference>
<evidence type="ECO:0000256" key="3">
    <source>
        <dbReference type="ARBA" id="ARBA00022737"/>
    </source>
</evidence>
<evidence type="ECO:0000256" key="6">
    <source>
        <dbReference type="ARBA" id="ARBA00023163"/>
    </source>
</evidence>
<keyword evidence="5 7" id="KW-0238">DNA-binding</keyword>
<keyword evidence="6 7" id="KW-0804">Transcription</keyword>
<dbReference type="EMBL" id="AP011630">
    <property type="protein sequence ID" value="BAL52510.1"/>
    <property type="molecule type" value="Genomic_DNA"/>
</dbReference>
<dbReference type="Pfam" id="PF02381">
    <property type="entry name" value="MraZ"/>
    <property type="match status" value="2"/>
</dbReference>
<name>H5S8M4_9BACT</name>
<dbReference type="PANTHER" id="PTHR34701:SF1">
    <property type="entry name" value="TRANSCRIPTIONAL REGULATOR MRAZ"/>
    <property type="match status" value="1"/>
</dbReference>
<dbReference type="SUPFAM" id="SSF89447">
    <property type="entry name" value="AbrB/MazE/MraZ-like"/>
    <property type="match status" value="1"/>
</dbReference>
<evidence type="ECO:0000256" key="4">
    <source>
        <dbReference type="ARBA" id="ARBA00023015"/>
    </source>
</evidence>
<dbReference type="GO" id="GO:2000143">
    <property type="term" value="P:negative regulation of DNA-templated transcription initiation"/>
    <property type="evidence" value="ECO:0007669"/>
    <property type="project" value="TreeGrafter"/>
</dbReference>
<dbReference type="AlphaFoldDB" id="H5S8M4"/>
<organism evidence="9">
    <name type="scientific">uncultured Bacteroidota bacterium</name>
    <dbReference type="NCBI Taxonomy" id="152509"/>
    <lineage>
        <taxon>Bacteria</taxon>
        <taxon>Pseudomonadati</taxon>
        <taxon>Bacteroidota</taxon>
        <taxon>environmental samples</taxon>
    </lineage>
</organism>
<dbReference type="GO" id="GO:0000976">
    <property type="term" value="F:transcription cis-regulatory region binding"/>
    <property type="evidence" value="ECO:0007669"/>
    <property type="project" value="TreeGrafter"/>
</dbReference>
<feature type="domain" description="SpoVT-AbrB" evidence="8">
    <location>
        <begin position="53"/>
        <end position="99"/>
    </location>
</feature>
<dbReference type="NCBIfam" id="TIGR00242">
    <property type="entry name" value="division/cell wall cluster transcriptional repressor MraZ"/>
    <property type="match status" value="1"/>
</dbReference>
<dbReference type="InterPro" id="IPR020603">
    <property type="entry name" value="MraZ_dom"/>
</dbReference>
<comment type="similarity">
    <text evidence="7">Belongs to the MraZ family.</text>
</comment>
<dbReference type="Gene3D" id="3.40.1550.20">
    <property type="entry name" value="Transcriptional regulator MraZ domain"/>
    <property type="match status" value="1"/>
</dbReference>
<dbReference type="GO" id="GO:0005737">
    <property type="term" value="C:cytoplasm"/>
    <property type="evidence" value="ECO:0007669"/>
    <property type="project" value="UniProtKB-UniRule"/>
</dbReference>
<dbReference type="PROSITE" id="PS51740">
    <property type="entry name" value="SPOVT_ABRB"/>
    <property type="match status" value="2"/>
</dbReference>
<comment type="subcellular location">
    <subcellularLocation>
        <location evidence="7">Cytoplasm</location>
        <location evidence="7">Nucleoid</location>
    </subcellularLocation>
</comment>
<evidence type="ECO:0000256" key="2">
    <source>
        <dbReference type="ARBA" id="ARBA00022490"/>
    </source>
</evidence>
<evidence type="ECO:0000256" key="5">
    <source>
        <dbReference type="ARBA" id="ARBA00023125"/>
    </source>
</evidence>
<dbReference type="InterPro" id="IPR035644">
    <property type="entry name" value="MraZ_C"/>
</dbReference>
<evidence type="ECO:0000259" key="8">
    <source>
        <dbReference type="PROSITE" id="PS51740"/>
    </source>
</evidence>
<dbReference type="PANTHER" id="PTHR34701">
    <property type="entry name" value="TRANSCRIPTIONAL REGULATOR MRAZ"/>
    <property type="match status" value="1"/>
</dbReference>
<feature type="domain" description="SpoVT-AbrB" evidence="8">
    <location>
        <begin position="128"/>
        <end position="171"/>
    </location>
</feature>
<dbReference type="GO" id="GO:0003700">
    <property type="term" value="F:DNA-binding transcription factor activity"/>
    <property type="evidence" value="ECO:0007669"/>
    <property type="project" value="UniProtKB-UniRule"/>
</dbReference>
<dbReference type="InterPro" id="IPR003444">
    <property type="entry name" value="MraZ"/>
</dbReference>
<reference evidence="9" key="1">
    <citation type="journal article" date="2005" name="Environ. Microbiol.">
        <title>Genetic and functional properties of uncultivated thermophilic crenarchaeotes from a subsurface gold mine as revealed by analysis of genome fragments.</title>
        <authorList>
            <person name="Nunoura T."/>
            <person name="Hirayama H."/>
            <person name="Takami H."/>
            <person name="Oida H."/>
            <person name="Nishi S."/>
            <person name="Shimamura S."/>
            <person name="Suzuki Y."/>
            <person name="Inagaki F."/>
            <person name="Takai K."/>
            <person name="Nealson K.H."/>
            <person name="Horikoshi K."/>
        </authorList>
    </citation>
    <scope>NUCLEOTIDE SEQUENCE</scope>
</reference>